<dbReference type="PRINTS" id="PR01414">
    <property type="entry name" value="CCMBBIOGNSIS"/>
</dbReference>
<protein>
    <recommendedName>
        <fullName evidence="4">Heme exporter protein B</fullName>
    </recommendedName>
</protein>
<comment type="subcellular location">
    <subcellularLocation>
        <location evidence="2">Cell inner membrane</location>
        <topology evidence="2">Multi-pass membrane protein</topology>
    </subcellularLocation>
</comment>
<reference evidence="13 14" key="1">
    <citation type="submission" date="2018-11" db="EMBL/GenBank/DDBJ databases">
        <authorList>
            <person name="Mardanov A.V."/>
            <person name="Ravin N.V."/>
            <person name="Dedysh S.N."/>
        </authorList>
    </citation>
    <scope>NUCLEOTIDE SEQUENCE [LARGE SCALE GENOMIC DNA]</scope>
    <source>
        <strain evidence="13 14">AF10</strain>
    </source>
</reference>
<evidence type="ECO:0000313" key="13">
    <source>
        <dbReference type="EMBL" id="RXH55618.1"/>
    </source>
</evidence>
<dbReference type="PIRSF" id="PIRSF002764">
    <property type="entry name" value="CcmB"/>
    <property type="match status" value="1"/>
</dbReference>
<keyword evidence="8 12" id="KW-0812">Transmembrane</keyword>
<keyword evidence="6" id="KW-1003">Cell membrane</keyword>
<dbReference type="GO" id="GO:0015232">
    <property type="term" value="F:heme transmembrane transporter activity"/>
    <property type="evidence" value="ECO:0007669"/>
    <property type="project" value="InterPro"/>
</dbReference>
<feature type="transmembrane region" description="Helical" evidence="12">
    <location>
        <begin position="98"/>
        <end position="123"/>
    </location>
</feature>
<keyword evidence="10 12" id="KW-1133">Transmembrane helix</keyword>
<dbReference type="PANTHER" id="PTHR30070:SF1">
    <property type="entry name" value="CYTOCHROME C BIOGENESIS B-RELATED"/>
    <property type="match status" value="1"/>
</dbReference>
<keyword evidence="11 12" id="KW-0472">Membrane</keyword>
<feature type="transmembrane region" description="Helical" evidence="12">
    <location>
        <begin position="135"/>
        <end position="160"/>
    </location>
</feature>
<evidence type="ECO:0000256" key="1">
    <source>
        <dbReference type="ARBA" id="ARBA00002442"/>
    </source>
</evidence>
<evidence type="ECO:0000256" key="9">
    <source>
        <dbReference type="ARBA" id="ARBA00022748"/>
    </source>
</evidence>
<feature type="transmembrane region" description="Helical" evidence="12">
    <location>
        <begin position="56"/>
        <end position="77"/>
    </location>
</feature>
<comment type="caution">
    <text evidence="13">The sequence shown here is derived from an EMBL/GenBank/DDBJ whole genome shotgun (WGS) entry which is preliminary data.</text>
</comment>
<evidence type="ECO:0000256" key="7">
    <source>
        <dbReference type="ARBA" id="ARBA00022519"/>
    </source>
</evidence>
<feature type="transmembrane region" description="Helical" evidence="12">
    <location>
        <begin position="25"/>
        <end position="44"/>
    </location>
</feature>
<keyword evidence="14" id="KW-1185">Reference proteome</keyword>
<evidence type="ECO:0000256" key="3">
    <source>
        <dbReference type="ARBA" id="ARBA00010544"/>
    </source>
</evidence>
<evidence type="ECO:0000256" key="12">
    <source>
        <dbReference type="SAM" id="Phobius"/>
    </source>
</evidence>
<evidence type="ECO:0000313" key="14">
    <source>
        <dbReference type="Proteomes" id="UP000289437"/>
    </source>
</evidence>
<feature type="transmembrane region" description="Helical" evidence="12">
    <location>
        <begin position="167"/>
        <end position="191"/>
    </location>
</feature>
<accession>A0A4Q0T0Y5</accession>
<name>A0A4Q0T0Y5_9BACT</name>
<keyword evidence="9" id="KW-0201">Cytochrome c-type biogenesis</keyword>
<feature type="transmembrane region" description="Helical" evidence="12">
    <location>
        <begin position="203"/>
        <end position="222"/>
    </location>
</feature>
<reference evidence="14" key="2">
    <citation type="submission" date="2019-02" db="EMBL/GenBank/DDBJ databases">
        <title>Granulicella sibirica sp. nov., a psychrotolerant acidobacterium isolated from an organic soil layer in forested tundra, West Siberia.</title>
        <authorList>
            <person name="Oshkin I.Y."/>
            <person name="Kulichevskaya I.S."/>
            <person name="Rijpstra W.I.C."/>
            <person name="Sinninghe Damste J.S."/>
            <person name="Rakitin A.L."/>
            <person name="Ravin N.V."/>
            <person name="Dedysh S.N."/>
        </authorList>
    </citation>
    <scope>NUCLEOTIDE SEQUENCE [LARGE SCALE GENOMIC DNA]</scope>
    <source>
        <strain evidence="14">AF10</strain>
    </source>
</reference>
<dbReference type="GO" id="GO:0017004">
    <property type="term" value="P:cytochrome complex assembly"/>
    <property type="evidence" value="ECO:0007669"/>
    <property type="project" value="UniProtKB-KW"/>
</dbReference>
<dbReference type="AlphaFoldDB" id="A0A4Q0T0Y5"/>
<dbReference type="Pfam" id="PF03379">
    <property type="entry name" value="CcmB"/>
    <property type="match status" value="1"/>
</dbReference>
<evidence type="ECO:0000256" key="5">
    <source>
        <dbReference type="ARBA" id="ARBA00022448"/>
    </source>
</evidence>
<dbReference type="RefSeq" id="WP_128913240.1">
    <property type="nucleotide sequence ID" value="NZ_RDSM01000002.1"/>
</dbReference>
<evidence type="ECO:0000256" key="4">
    <source>
        <dbReference type="ARBA" id="ARBA00016452"/>
    </source>
</evidence>
<organism evidence="13 14">
    <name type="scientific">Granulicella sibirica</name>
    <dbReference type="NCBI Taxonomy" id="2479048"/>
    <lineage>
        <taxon>Bacteria</taxon>
        <taxon>Pseudomonadati</taxon>
        <taxon>Acidobacteriota</taxon>
        <taxon>Terriglobia</taxon>
        <taxon>Terriglobales</taxon>
        <taxon>Acidobacteriaceae</taxon>
        <taxon>Granulicella</taxon>
    </lineage>
</organism>
<dbReference type="InterPro" id="IPR003544">
    <property type="entry name" value="Cyt_c_biogenesis_CcmB"/>
</dbReference>
<dbReference type="GO" id="GO:0005886">
    <property type="term" value="C:plasma membrane"/>
    <property type="evidence" value="ECO:0007669"/>
    <property type="project" value="UniProtKB-SubCell"/>
</dbReference>
<dbReference type="OrthoDB" id="9812809at2"/>
<keyword evidence="7" id="KW-0997">Cell inner membrane</keyword>
<dbReference type="Proteomes" id="UP000289437">
    <property type="component" value="Unassembled WGS sequence"/>
</dbReference>
<comment type="similarity">
    <text evidence="3">Belongs to the CcmB/CycW/HelB family.</text>
</comment>
<dbReference type="InterPro" id="IPR026031">
    <property type="entry name" value="Cyt_c_CcmB_bac"/>
</dbReference>
<evidence type="ECO:0000256" key="11">
    <source>
        <dbReference type="ARBA" id="ARBA00023136"/>
    </source>
</evidence>
<dbReference type="GO" id="GO:1903607">
    <property type="term" value="P:cytochrome c biosynthetic process"/>
    <property type="evidence" value="ECO:0007669"/>
    <property type="project" value="TreeGrafter"/>
</dbReference>
<sequence length="229" mass="25519">MTSYWQHVWQHLQKDLRIEWRSRDAINGMLFFALLVVVVFSLAFDPTANPTMARQISGGVLWVAILFATTTALNQTWTREQRNAVLEAQRMAPAPASALFVGKVLANLLFVGIIEAVLAPLFTIFYNLHPLGQTWLFALVMPLGTWALLCNGTFFAALGLRTRNRELLLPLILFPISLPALLAMINASAGILTGDEGFNPTLWIRMLAGYDIIFTIVCLLLFETVLNAE</sequence>
<evidence type="ECO:0000256" key="8">
    <source>
        <dbReference type="ARBA" id="ARBA00022692"/>
    </source>
</evidence>
<evidence type="ECO:0000256" key="10">
    <source>
        <dbReference type="ARBA" id="ARBA00022989"/>
    </source>
</evidence>
<dbReference type="EMBL" id="RDSM01000002">
    <property type="protein sequence ID" value="RXH55618.1"/>
    <property type="molecule type" value="Genomic_DNA"/>
</dbReference>
<comment type="function">
    <text evidence="1">Required for the export of heme to the periplasm for the biogenesis of c-type cytochromes.</text>
</comment>
<gene>
    <name evidence="13" type="ORF">GRAN_2475</name>
</gene>
<evidence type="ECO:0000256" key="2">
    <source>
        <dbReference type="ARBA" id="ARBA00004429"/>
    </source>
</evidence>
<proteinExistence type="inferred from homology"/>
<evidence type="ECO:0000256" key="6">
    <source>
        <dbReference type="ARBA" id="ARBA00022475"/>
    </source>
</evidence>
<keyword evidence="5" id="KW-0813">Transport</keyword>
<dbReference type="PANTHER" id="PTHR30070">
    <property type="entry name" value="HEME EXPORTER PROTEIN B"/>
    <property type="match status" value="1"/>
</dbReference>